<gene>
    <name evidence="1" type="ORF">HUJ06_012127</name>
</gene>
<proteinExistence type="predicted"/>
<reference evidence="1 2" key="1">
    <citation type="journal article" date="2020" name="Mol. Biol. Evol.">
        <title>Distinct Expression and Methylation Patterns for Genes with Different Fates following a Single Whole-Genome Duplication in Flowering Plants.</title>
        <authorList>
            <person name="Shi T."/>
            <person name="Rahmani R.S."/>
            <person name="Gugger P.F."/>
            <person name="Wang M."/>
            <person name="Li H."/>
            <person name="Zhang Y."/>
            <person name="Li Z."/>
            <person name="Wang Q."/>
            <person name="Van de Peer Y."/>
            <person name="Marchal K."/>
            <person name="Chen J."/>
        </authorList>
    </citation>
    <scope>NUCLEOTIDE SEQUENCE [LARGE SCALE GENOMIC DNA]</scope>
    <source>
        <tissue evidence="1">Leaf</tissue>
    </source>
</reference>
<accession>A0A822YR40</accession>
<evidence type="ECO:0000313" key="2">
    <source>
        <dbReference type="Proteomes" id="UP000607653"/>
    </source>
</evidence>
<sequence>MAQLNDLAALFFSEFLVRGCELHPSLLRIEMRFYHLLFSLCLPQSPTPFPNNP</sequence>
<organism evidence="1 2">
    <name type="scientific">Nelumbo nucifera</name>
    <name type="common">Sacred lotus</name>
    <dbReference type="NCBI Taxonomy" id="4432"/>
    <lineage>
        <taxon>Eukaryota</taxon>
        <taxon>Viridiplantae</taxon>
        <taxon>Streptophyta</taxon>
        <taxon>Embryophyta</taxon>
        <taxon>Tracheophyta</taxon>
        <taxon>Spermatophyta</taxon>
        <taxon>Magnoliopsida</taxon>
        <taxon>Proteales</taxon>
        <taxon>Nelumbonaceae</taxon>
        <taxon>Nelumbo</taxon>
    </lineage>
</organism>
<dbReference type="AlphaFoldDB" id="A0A822YR40"/>
<dbReference type="Proteomes" id="UP000607653">
    <property type="component" value="Unassembled WGS sequence"/>
</dbReference>
<evidence type="ECO:0000313" key="1">
    <source>
        <dbReference type="EMBL" id="DAD33276.1"/>
    </source>
</evidence>
<dbReference type="EMBL" id="DUZY01000003">
    <property type="protein sequence ID" value="DAD33276.1"/>
    <property type="molecule type" value="Genomic_DNA"/>
</dbReference>
<protein>
    <submittedName>
        <fullName evidence="1">Uncharacterized protein</fullName>
    </submittedName>
</protein>
<name>A0A822YR40_NELNU</name>
<comment type="caution">
    <text evidence="1">The sequence shown here is derived from an EMBL/GenBank/DDBJ whole genome shotgun (WGS) entry which is preliminary data.</text>
</comment>
<keyword evidence="2" id="KW-1185">Reference proteome</keyword>